<keyword evidence="11 15" id="KW-1133">Transmembrane helix</keyword>
<keyword evidence="13" id="KW-0968">Cytoplasmic vesicle</keyword>
<dbReference type="Proteomes" id="UP001347796">
    <property type="component" value="Unassembled WGS sequence"/>
</dbReference>
<dbReference type="InterPro" id="IPR037726">
    <property type="entry name" value="C2A_Ferlin"/>
</dbReference>
<feature type="compositionally biased region" description="Low complexity" evidence="14">
    <location>
        <begin position="129"/>
        <end position="147"/>
    </location>
</feature>
<dbReference type="InterPro" id="IPR012560">
    <property type="entry name" value="Ferlin_A-domain"/>
</dbReference>
<dbReference type="GO" id="GO:0007009">
    <property type="term" value="P:plasma membrane organization"/>
    <property type="evidence" value="ECO:0007669"/>
    <property type="project" value="TreeGrafter"/>
</dbReference>
<evidence type="ECO:0000256" key="2">
    <source>
        <dbReference type="ARBA" id="ARBA00004483"/>
    </source>
</evidence>
<evidence type="ECO:0000313" key="17">
    <source>
        <dbReference type="EMBL" id="KAK6186025.1"/>
    </source>
</evidence>
<dbReference type="GO" id="GO:0030659">
    <property type="term" value="C:cytoplasmic vesicle membrane"/>
    <property type="evidence" value="ECO:0007669"/>
    <property type="project" value="UniProtKB-SubCell"/>
</dbReference>
<feature type="domain" description="C2" evidence="16">
    <location>
        <begin position="1"/>
        <end position="103"/>
    </location>
</feature>
<dbReference type="GO" id="GO:0005886">
    <property type="term" value="C:plasma membrane"/>
    <property type="evidence" value="ECO:0007669"/>
    <property type="project" value="UniProtKB-SubCell"/>
</dbReference>
<evidence type="ECO:0000256" key="1">
    <source>
        <dbReference type="ARBA" id="ARBA00004401"/>
    </source>
</evidence>
<feature type="domain" description="C2" evidence="16">
    <location>
        <begin position="182"/>
        <end position="302"/>
    </location>
</feature>
<dbReference type="SMART" id="SM01200">
    <property type="entry name" value="FerA"/>
    <property type="match status" value="1"/>
</dbReference>
<dbReference type="PANTHER" id="PTHR12546">
    <property type="entry name" value="FER-1-LIKE"/>
    <property type="match status" value="1"/>
</dbReference>
<accession>A0AAN8JZH6</accession>
<reference evidence="17 18" key="1">
    <citation type="submission" date="2024-01" db="EMBL/GenBank/DDBJ databases">
        <title>The genome of the rayed Mediterranean limpet Patella caerulea (Linnaeus, 1758).</title>
        <authorList>
            <person name="Anh-Thu Weber A."/>
            <person name="Halstead-Nussloch G."/>
        </authorList>
    </citation>
    <scope>NUCLEOTIDE SEQUENCE [LARGE SCALE GENOMIC DNA]</scope>
    <source>
        <strain evidence="17">AATW-2023a</strain>
        <tissue evidence="17">Whole specimen</tissue>
    </source>
</reference>
<dbReference type="CDD" id="cd04018">
    <property type="entry name" value="C2C_Ferlin"/>
    <property type="match status" value="1"/>
</dbReference>
<dbReference type="CDD" id="cd04037">
    <property type="entry name" value="C2E_Ferlin"/>
    <property type="match status" value="1"/>
</dbReference>
<keyword evidence="12 15" id="KW-0472">Membrane</keyword>
<dbReference type="CDD" id="cd04017">
    <property type="entry name" value="C2D_Ferlin"/>
    <property type="match status" value="1"/>
</dbReference>
<dbReference type="SMART" id="SM01201">
    <property type="entry name" value="FerB"/>
    <property type="match status" value="1"/>
</dbReference>
<name>A0AAN8JZH6_PATCE</name>
<keyword evidence="5" id="KW-0597">Phosphoprotein</keyword>
<dbReference type="InterPro" id="IPR037721">
    <property type="entry name" value="Ferlin"/>
</dbReference>
<sequence length="2031" mass="231384">MSLQLVVIGATNVPNPETFGQCDPYASVLFQGQKKKTQVVKSELNPTWNETLDFDLQGVPASSNDEVVIEIKDWERVGRNRLLGTLKVKLADLTRGGLQSKTLSENLLDANGRPHQSKLNFKITYTPPAGSQSGESQTQGSQGQVVEQGDDDDSEEDEEEAAGDQADGGGGLGLPKRKKKHKMGKRKKTRSNLSNKPQDFQVRIKILEARQLQGANIQPVTRVTCFNQMKQTRVKKSTNSPFWNESFFFNFHASPAELFDELIEFKVFNSKKLRSDALIGAFKCDVGLVYDENQHALINKWLLLSDPEDTMSGAKGYLKICAVVLGPGDEAPSMKTSSQDDSGDIESNLLRPAGVQLRPASFILKLYRAEDIPRMDSAFMEGVKKVFRIGEEQKELVDPYFVFSFAGKELKSKIMYCCDHPEWNQELRLGLQFPSMCERIKFMIKDWDRLSEDDTVGTFLLPISLISSSGDTDADSVFRGFLPTFGPCYVNFYGSTREYSDLPDEYEDLNLGKGEGVSYRGRALVELKTELGELPETAIEDIHSDDILRVQKFMRRRKYRLHAAFLNATMVNAIDAPIEFEVSIGNYGNKLDENVAPCASTTQPTNAVFDGACYYFLPWGGTKPCVVVDSSWEDISFRLEALNLLLKIIDSLDANMDRVKIGIKAKLPVPEVAQLLISLLDQLVVDCRKEFPDPVKGHHQSNELDKLTSQYRRSELDMIGEQAAKLRENATDINEAMSEIENYLAMLKNLAVEPQNSMPDVSIWMISGEKRIAYFRIPANEVLFSSNSNTIGRQCGKLQTIQLKFPGLKLEKEKKWEIPSLLQVRIWLGLQNQEEEWHKMQKEGELAVFAETYENMVSILGSWTTKGPTMSRPKFSDSQGKIALPKEFFVPPPGWRWDSEWYISPELSMMFEKDAGHKKFIEDIYECQSRGIPGGSWQQASRPWSDVKGDQCPGRDEIVLQEGWKWDEEWQVDLNRAVDEEGWEYCVEATIGGYGPVEKNYHLCRRRRWLRSRTLTMDVKKKAEQEKKQAAAADGWEYAPLFNMKFHAIERTMDLVRRRRWHRKMVADNPKSSCFFASQASADGEQAAENASLTAPRMFLTFDKSFKYQLRVYLYQARGLLAADDSGLSDPFVQVSFLTRSMKSERVEKSLCPTWDQTLIFEDIEIHGNPKSIESQPPDIYLELFDHDTFGKPEFLGRTKAQPMVKLDPADARTPVLQWYDIMRYGTEGGELLAAFELFLMKDVGEDEILSEEEWMTGKDLPFLPPKRGNLYLVPNGIRPVMQRTGIEIVSWGVRNMKKYQLANVSSPSIEFECGGHVIQSTVIKDTKKNPNFDEPLLFFDVMLPKDELYMPPVNIRVRDHRQFGRKPNVGVFVLKSLEEFRIEPLSILDEDDGDVQGGIGNSGAEHVIDMPVEEKPKKEDLVDDEIDWWSKYYASIGETNKCKKYMEKGYDKIKIYKTDLEKDEVFKNFTDFCNTFSLCRGKDEDEEDSNVVGEFKGTFRVYPLPQDPNEPLPPKALSALPPSAPEECIVRVYVIKAIELQPNDSSGLADPYLEVILGNKKVNTRDEYIPNSIDPVFGKMFEITAKIPLAKDLTVRVKDYDLISADDIIGETTIDLENRYLSKHQALCGLPKSYCVTGTNQWRDSRKPKELLDEYCRKNNVTGPMFYGNNSVKVGKTVYNLSQFEQNTRSNIHWGLPEERLALHVLNTFPLVKEHVETRPIYNPLQPGIDQGKLQMFVDIFPKSLGPPGPPFDITPRKPKGYVLRAIIWNTVDVVLEEESITGEKMSDIYVVGWMSGIDERQKTDVHYRSLDGEGNFNWRFVFPIDYLPAEQSMVVKKKEHFWSLDETEQHLAPILMTQIWDNDKFSADDFLGTLELNLNNMPLPAKKARSCNLKMIPDVNSTNTVKTVSLFESKRLRGFWPCYNDETGERILTGKVEMELELISAAEAEERPSGCGQDEPNMHPKLDPPKRPETSFLWFTSPWKTFKFIVWKRYKWYFIGGILFLIFIALVVLFVYAFPGLISRKIVGV</sequence>
<dbReference type="EMBL" id="JAZGQO010000006">
    <property type="protein sequence ID" value="KAK6186025.1"/>
    <property type="molecule type" value="Genomic_DNA"/>
</dbReference>
<evidence type="ECO:0000256" key="5">
    <source>
        <dbReference type="ARBA" id="ARBA00022553"/>
    </source>
</evidence>
<dbReference type="SMART" id="SM00693">
    <property type="entry name" value="DysFN"/>
    <property type="match status" value="2"/>
</dbReference>
<dbReference type="InterPro" id="IPR037723">
    <property type="entry name" value="C2D_Ferlin"/>
</dbReference>
<evidence type="ECO:0000256" key="12">
    <source>
        <dbReference type="ARBA" id="ARBA00023136"/>
    </source>
</evidence>
<dbReference type="InterPro" id="IPR037725">
    <property type="entry name" value="C2F_Ferlin"/>
</dbReference>
<comment type="subcellular location">
    <subcellularLocation>
        <location evidence="1">Cell membrane</location>
        <topology evidence="1">Single-pass type II membrane protein</topology>
    </subcellularLocation>
    <subcellularLocation>
        <location evidence="2">Cytoplasmic vesicle membrane</location>
        <topology evidence="2">Single-pass type II membrane protein</topology>
    </subcellularLocation>
</comment>
<feature type="compositionally biased region" description="Basic residues" evidence="14">
    <location>
        <begin position="175"/>
        <end position="190"/>
    </location>
</feature>
<evidence type="ECO:0000256" key="14">
    <source>
        <dbReference type="SAM" id="MobiDB-lite"/>
    </source>
</evidence>
<dbReference type="CDD" id="cd08374">
    <property type="entry name" value="C2F_Ferlin"/>
    <property type="match status" value="1"/>
</dbReference>
<dbReference type="InterPro" id="IPR037722">
    <property type="entry name" value="C2C_Ferlin"/>
</dbReference>
<comment type="caution">
    <text evidence="17">The sequence shown here is derived from an EMBL/GenBank/DDBJ whole genome shotgun (WGS) entry which is preliminary data.</text>
</comment>
<dbReference type="InterPro" id="IPR032362">
    <property type="entry name" value="Ferlin_C"/>
</dbReference>
<evidence type="ECO:0000256" key="15">
    <source>
        <dbReference type="SAM" id="Phobius"/>
    </source>
</evidence>
<dbReference type="InterPro" id="IPR012561">
    <property type="entry name" value="Ferlin_B-domain"/>
</dbReference>
<dbReference type="InterPro" id="IPR037720">
    <property type="entry name" value="C2B_Ferlin"/>
</dbReference>
<dbReference type="Gene3D" id="2.60.40.150">
    <property type="entry name" value="C2 domain"/>
    <property type="match status" value="6"/>
</dbReference>
<comment type="similarity">
    <text evidence="3">Belongs to the ferlin family.</text>
</comment>
<organism evidence="17 18">
    <name type="scientific">Patella caerulea</name>
    <name type="common">Rayed Mediterranean limpet</name>
    <dbReference type="NCBI Taxonomy" id="87958"/>
    <lineage>
        <taxon>Eukaryota</taxon>
        <taxon>Metazoa</taxon>
        <taxon>Spiralia</taxon>
        <taxon>Lophotrochozoa</taxon>
        <taxon>Mollusca</taxon>
        <taxon>Gastropoda</taxon>
        <taxon>Patellogastropoda</taxon>
        <taxon>Patelloidea</taxon>
        <taxon>Patellidae</taxon>
        <taxon>Patella</taxon>
    </lineage>
</organism>
<evidence type="ECO:0000256" key="4">
    <source>
        <dbReference type="ARBA" id="ARBA00022475"/>
    </source>
</evidence>
<evidence type="ECO:0000313" key="18">
    <source>
        <dbReference type="Proteomes" id="UP001347796"/>
    </source>
</evidence>
<feature type="region of interest" description="Disordered" evidence="14">
    <location>
        <begin position="1950"/>
        <end position="1970"/>
    </location>
</feature>
<dbReference type="CDD" id="cd04011">
    <property type="entry name" value="C2B_Ferlin"/>
    <property type="match status" value="1"/>
</dbReference>
<dbReference type="InterPro" id="IPR000008">
    <property type="entry name" value="C2_dom"/>
</dbReference>
<dbReference type="SMART" id="SM00694">
    <property type="entry name" value="DysFC"/>
    <property type="match status" value="2"/>
</dbReference>
<feature type="transmembrane region" description="Helical" evidence="15">
    <location>
        <begin position="1998"/>
        <end position="2020"/>
    </location>
</feature>
<feature type="domain" description="C2" evidence="16">
    <location>
        <begin position="1512"/>
        <end position="1630"/>
    </location>
</feature>
<evidence type="ECO:0000259" key="16">
    <source>
        <dbReference type="PROSITE" id="PS50004"/>
    </source>
</evidence>
<feature type="domain" description="C2" evidence="16">
    <location>
        <begin position="341"/>
        <end position="476"/>
    </location>
</feature>
<feature type="domain" description="C2" evidence="16">
    <location>
        <begin position="1092"/>
        <end position="1220"/>
    </location>
</feature>
<proteinExistence type="inferred from homology"/>
<dbReference type="PANTHER" id="PTHR12546:SF33">
    <property type="entry name" value="SPERM VESICLE FUSION PROTEIN FER-1"/>
    <property type="match status" value="1"/>
</dbReference>
<dbReference type="InterPro" id="IPR055072">
    <property type="entry name" value="Ferlin_DSRM"/>
</dbReference>
<dbReference type="InterPro" id="IPR035892">
    <property type="entry name" value="C2_domain_sf"/>
</dbReference>
<dbReference type="CDD" id="cd08373">
    <property type="entry name" value="C2A_Ferlin"/>
    <property type="match status" value="1"/>
</dbReference>
<dbReference type="GO" id="GO:0046872">
    <property type="term" value="F:metal ion binding"/>
    <property type="evidence" value="ECO:0007669"/>
    <property type="project" value="UniProtKB-KW"/>
</dbReference>
<evidence type="ECO:0000256" key="6">
    <source>
        <dbReference type="ARBA" id="ARBA00022692"/>
    </source>
</evidence>
<feature type="region of interest" description="Disordered" evidence="14">
    <location>
        <begin position="123"/>
        <end position="195"/>
    </location>
</feature>
<keyword evidence="7" id="KW-0479">Metal-binding</keyword>
<gene>
    <name evidence="17" type="ORF">SNE40_008141</name>
</gene>
<feature type="domain" description="C2" evidence="16">
    <location>
        <begin position="1267"/>
        <end position="1391"/>
    </location>
</feature>
<keyword evidence="10" id="KW-0735">Signal-anchor</keyword>
<dbReference type="InterPro" id="IPR012968">
    <property type="entry name" value="FerIin_dom"/>
</dbReference>
<dbReference type="Pfam" id="PF00168">
    <property type="entry name" value="C2"/>
    <property type="match status" value="6"/>
</dbReference>
<feature type="compositionally biased region" description="Acidic residues" evidence="14">
    <location>
        <begin position="148"/>
        <end position="162"/>
    </location>
</feature>
<keyword evidence="9" id="KW-0106">Calcium</keyword>
<evidence type="ECO:0000256" key="7">
    <source>
        <dbReference type="ARBA" id="ARBA00022723"/>
    </source>
</evidence>
<dbReference type="Pfam" id="PF08151">
    <property type="entry name" value="FerI"/>
    <property type="match status" value="1"/>
</dbReference>
<dbReference type="SUPFAM" id="SSF49562">
    <property type="entry name" value="C2 domain (Calcium/lipid-binding domain, CaLB)"/>
    <property type="match status" value="7"/>
</dbReference>
<dbReference type="InterPro" id="IPR006614">
    <property type="entry name" value="Peroxin/Ferlin"/>
</dbReference>
<dbReference type="PROSITE" id="PS50004">
    <property type="entry name" value="C2"/>
    <property type="match status" value="7"/>
</dbReference>
<protein>
    <recommendedName>
        <fullName evidence="16">C2 domain-containing protein</fullName>
    </recommendedName>
</protein>
<dbReference type="Pfam" id="PF08150">
    <property type="entry name" value="FerB"/>
    <property type="match status" value="1"/>
</dbReference>
<keyword evidence="8" id="KW-0677">Repeat</keyword>
<feature type="domain" description="C2" evidence="16">
    <location>
        <begin position="1747"/>
        <end position="1894"/>
    </location>
</feature>
<evidence type="ECO:0000256" key="9">
    <source>
        <dbReference type="ARBA" id="ARBA00022837"/>
    </source>
</evidence>
<dbReference type="Pfam" id="PF22901">
    <property type="entry name" value="dsrm_Ferlin"/>
    <property type="match status" value="1"/>
</dbReference>
<keyword evidence="4" id="KW-1003">Cell membrane</keyword>
<dbReference type="SMART" id="SM01202">
    <property type="entry name" value="FerI"/>
    <property type="match status" value="1"/>
</dbReference>
<dbReference type="SMART" id="SM00239">
    <property type="entry name" value="C2"/>
    <property type="match status" value="7"/>
</dbReference>
<dbReference type="FunFam" id="2.60.40.150:FF:000026">
    <property type="entry name" value="dysferlin isoform X2"/>
    <property type="match status" value="1"/>
</dbReference>
<evidence type="ECO:0000256" key="11">
    <source>
        <dbReference type="ARBA" id="ARBA00022989"/>
    </source>
</evidence>
<evidence type="ECO:0000256" key="8">
    <source>
        <dbReference type="ARBA" id="ARBA00022737"/>
    </source>
</evidence>
<keyword evidence="6 15" id="KW-0812">Transmembrane</keyword>
<evidence type="ECO:0000256" key="3">
    <source>
        <dbReference type="ARBA" id="ARBA00007561"/>
    </source>
</evidence>
<keyword evidence="18" id="KW-1185">Reference proteome</keyword>
<dbReference type="Pfam" id="PF16165">
    <property type="entry name" value="Ferlin_C"/>
    <property type="match status" value="1"/>
</dbReference>
<dbReference type="Pfam" id="PF08165">
    <property type="entry name" value="FerA"/>
    <property type="match status" value="1"/>
</dbReference>
<evidence type="ECO:0000256" key="10">
    <source>
        <dbReference type="ARBA" id="ARBA00022968"/>
    </source>
</evidence>
<evidence type="ECO:0000256" key="13">
    <source>
        <dbReference type="ARBA" id="ARBA00023329"/>
    </source>
</evidence>
<dbReference type="InterPro" id="IPR037724">
    <property type="entry name" value="C2E_Ferlin"/>
</dbReference>